<comment type="caution">
    <text evidence="7">The sequence shown here is derived from an EMBL/GenBank/DDBJ whole genome shotgun (WGS) entry which is preliminary data.</text>
</comment>
<evidence type="ECO:0000256" key="1">
    <source>
        <dbReference type="ARBA" id="ARBA00004651"/>
    </source>
</evidence>
<feature type="transmembrane region" description="Helical" evidence="6">
    <location>
        <begin position="213"/>
        <end position="233"/>
    </location>
</feature>
<evidence type="ECO:0000256" key="2">
    <source>
        <dbReference type="ARBA" id="ARBA00022475"/>
    </source>
</evidence>
<evidence type="ECO:0000313" key="8">
    <source>
        <dbReference type="Proteomes" id="UP000185557"/>
    </source>
</evidence>
<dbReference type="Pfam" id="PF01943">
    <property type="entry name" value="Polysacc_synt"/>
    <property type="match status" value="1"/>
</dbReference>
<protein>
    <submittedName>
        <fullName evidence="7">Flippase</fullName>
    </submittedName>
</protein>
<comment type="subcellular location">
    <subcellularLocation>
        <location evidence="1">Cell membrane</location>
        <topology evidence="1">Multi-pass membrane protein</topology>
    </subcellularLocation>
</comment>
<reference evidence="7 8" key="1">
    <citation type="submission" date="2016-11" db="EMBL/GenBank/DDBJ databases">
        <title>Draft Genome Sequences of Nine Cyanobacterial Strains from Diverse Habitats.</title>
        <authorList>
            <person name="Zhu T."/>
            <person name="Hou S."/>
            <person name="Lu X."/>
            <person name="Hess W.R."/>
        </authorList>
    </citation>
    <scope>NUCLEOTIDE SEQUENCE [LARGE SCALE GENOMIC DNA]</scope>
    <source>
        <strain evidence="7 8">NIES-30</strain>
    </source>
</reference>
<proteinExistence type="predicted"/>
<organism evidence="7 8">
    <name type="scientific">Phormidium tenue NIES-30</name>
    <dbReference type="NCBI Taxonomy" id="549789"/>
    <lineage>
        <taxon>Bacteria</taxon>
        <taxon>Bacillati</taxon>
        <taxon>Cyanobacteriota</taxon>
        <taxon>Cyanophyceae</taxon>
        <taxon>Oscillatoriophycideae</taxon>
        <taxon>Oscillatoriales</taxon>
        <taxon>Oscillatoriaceae</taxon>
        <taxon>Phormidium</taxon>
    </lineage>
</organism>
<feature type="transmembrane region" description="Helical" evidence="6">
    <location>
        <begin position="253"/>
        <end position="276"/>
    </location>
</feature>
<dbReference type="GO" id="GO:0005886">
    <property type="term" value="C:plasma membrane"/>
    <property type="evidence" value="ECO:0007669"/>
    <property type="project" value="UniProtKB-SubCell"/>
</dbReference>
<dbReference type="AlphaFoldDB" id="A0A1U7J8C2"/>
<gene>
    <name evidence="7" type="ORF">NIES30_06455</name>
</gene>
<feature type="transmembrane region" description="Helical" evidence="6">
    <location>
        <begin position="389"/>
        <end position="409"/>
    </location>
</feature>
<evidence type="ECO:0000256" key="5">
    <source>
        <dbReference type="ARBA" id="ARBA00023136"/>
    </source>
</evidence>
<dbReference type="PANTHER" id="PTHR30250:SF11">
    <property type="entry name" value="O-ANTIGEN TRANSPORTER-RELATED"/>
    <property type="match status" value="1"/>
</dbReference>
<evidence type="ECO:0000256" key="3">
    <source>
        <dbReference type="ARBA" id="ARBA00022692"/>
    </source>
</evidence>
<dbReference type="Proteomes" id="UP000185557">
    <property type="component" value="Unassembled WGS sequence"/>
</dbReference>
<keyword evidence="5 6" id="KW-0472">Membrane</keyword>
<feature type="transmembrane region" description="Helical" evidence="6">
    <location>
        <begin position="38"/>
        <end position="61"/>
    </location>
</feature>
<keyword evidence="3 6" id="KW-0812">Transmembrane</keyword>
<feature type="transmembrane region" description="Helical" evidence="6">
    <location>
        <begin position="297"/>
        <end position="323"/>
    </location>
</feature>
<feature type="transmembrane region" description="Helical" evidence="6">
    <location>
        <begin position="12"/>
        <end position="32"/>
    </location>
</feature>
<evidence type="ECO:0000256" key="4">
    <source>
        <dbReference type="ARBA" id="ARBA00022989"/>
    </source>
</evidence>
<accession>A0A1U7J8C2</accession>
<sequence>MIFRQLAKDTAIYGGADFAGKIVSFISFPIIAAVLSPLAFGTLELIGTSTTLLGLFMNCGLNNAIHRYYWDQDTPENQRPTLVSSGLTAQIVFGLATLGLGLSLLPWALQQVHQASLPLSWVGLVAALLFMVASQWLQFNLDVLRLHFAAVQFLIVTFLSRICSVLLALLVVVKWHGGVDGLLMAQAVVAFAALPLALWMVRKDITLAIDPVWVRELVHFGYPFIFASLGYWLFGSMDRWMLASMSSVTETGIYSVAFRFASMVLFISTAFGQAWSPIAIKVRTDHPAQYRTIYAQTLLLLLAIMLVIGGGLSLFAGEIIVVLMPPEYAHSALPLAILCFGIVLQSTQQITAIGIALEKKTSLFANLTWLTAGINLALNWVWIPQYGAAGAAWATAISYFTLTGSYLLFTQRLHPLPIQWGRLVLLTMVGVAIAVVSLYFLASAIIWTTIVFKLMMLLTSTVLLWMLLPTKTLSYGGMP</sequence>
<feature type="transmembrane region" description="Helical" evidence="6">
    <location>
        <begin position="181"/>
        <end position="201"/>
    </location>
</feature>
<dbReference type="InterPro" id="IPR050833">
    <property type="entry name" value="Poly_Biosynth_Transport"/>
</dbReference>
<dbReference type="STRING" id="549789.NIES30_06455"/>
<dbReference type="OrthoDB" id="1495589at2"/>
<name>A0A1U7J8C2_9CYAN</name>
<feature type="transmembrane region" description="Helical" evidence="6">
    <location>
        <begin position="119"/>
        <end position="137"/>
    </location>
</feature>
<feature type="transmembrane region" description="Helical" evidence="6">
    <location>
        <begin position="149"/>
        <end position="175"/>
    </location>
</feature>
<dbReference type="RefSeq" id="WP_073607591.1">
    <property type="nucleotide sequence ID" value="NZ_MRCG01000003.1"/>
</dbReference>
<keyword evidence="2" id="KW-1003">Cell membrane</keyword>
<dbReference type="EMBL" id="MRCG01000003">
    <property type="protein sequence ID" value="OKH49484.1"/>
    <property type="molecule type" value="Genomic_DNA"/>
</dbReference>
<evidence type="ECO:0000256" key="6">
    <source>
        <dbReference type="SAM" id="Phobius"/>
    </source>
</evidence>
<keyword evidence="4 6" id="KW-1133">Transmembrane helix</keyword>
<feature type="transmembrane region" description="Helical" evidence="6">
    <location>
        <begin position="421"/>
        <end position="440"/>
    </location>
</feature>
<feature type="transmembrane region" description="Helical" evidence="6">
    <location>
        <begin position="82"/>
        <end position="107"/>
    </location>
</feature>
<keyword evidence="8" id="KW-1185">Reference proteome</keyword>
<dbReference type="InterPro" id="IPR002797">
    <property type="entry name" value="Polysacc_synth"/>
</dbReference>
<evidence type="ECO:0000313" key="7">
    <source>
        <dbReference type="EMBL" id="OKH49484.1"/>
    </source>
</evidence>
<feature type="transmembrane region" description="Helical" evidence="6">
    <location>
        <begin position="335"/>
        <end position="357"/>
    </location>
</feature>
<feature type="transmembrane region" description="Helical" evidence="6">
    <location>
        <begin position="364"/>
        <end position="383"/>
    </location>
</feature>
<dbReference type="PANTHER" id="PTHR30250">
    <property type="entry name" value="PST FAMILY PREDICTED COLANIC ACID TRANSPORTER"/>
    <property type="match status" value="1"/>
</dbReference>
<feature type="transmembrane region" description="Helical" evidence="6">
    <location>
        <begin position="446"/>
        <end position="468"/>
    </location>
</feature>